<evidence type="ECO:0008006" key="3">
    <source>
        <dbReference type="Google" id="ProtNLM"/>
    </source>
</evidence>
<accession>A0ABR2K4M2</accession>
<reference evidence="1 2" key="1">
    <citation type="submission" date="2024-04" db="EMBL/GenBank/DDBJ databases">
        <title>Tritrichomonas musculus Genome.</title>
        <authorList>
            <person name="Alves-Ferreira E."/>
            <person name="Grigg M."/>
            <person name="Lorenzi H."/>
            <person name="Galac M."/>
        </authorList>
    </citation>
    <scope>NUCLEOTIDE SEQUENCE [LARGE SCALE GENOMIC DNA]</scope>
    <source>
        <strain evidence="1 2">EAF2021</strain>
    </source>
</reference>
<gene>
    <name evidence="1" type="ORF">M9Y10_041324</name>
</gene>
<evidence type="ECO:0000313" key="2">
    <source>
        <dbReference type="Proteomes" id="UP001470230"/>
    </source>
</evidence>
<keyword evidence="2" id="KW-1185">Reference proteome</keyword>
<evidence type="ECO:0000313" key="1">
    <source>
        <dbReference type="EMBL" id="KAK8885867.1"/>
    </source>
</evidence>
<sequence length="92" mass="10155">MEEPFLEEIRSLERQAFVNYITVVDKNGFSIASTGTANKSVAASVREVQNCIEQMFPKSNEVKVVVEGSEKSVIIGEKNGNLVGVQISKEMF</sequence>
<dbReference type="EMBL" id="JAPFFF010000007">
    <property type="protein sequence ID" value="KAK8885867.1"/>
    <property type="molecule type" value="Genomic_DNA"/>
</dbReference>
<proteinExistence type="predicted"/>
<comment type="caution">
    <text evidence="1">The sequence shown here is derived from an EMBL/GenBank/DDBJ whole genome shotgun (WGS) entry which is preliminary data.</text>
</comment>
<dbReference type="Gene3D" id="3.30.450.30">
    <property type="entry name" value="Dynein light chain 2a, cytoplasmic"/>
    <property type="match status" value="1"/>
</dbReference>
<name>A0ABR2K4M2_9EUKA</name>
<organism evidence="1 2">
    <name type="scientific">Tritrichomonas musculus</name>
    <dbReference type="NCBI Taxonomy" id="1915356"/>
    <lineage>
        <taxon>Eukaryota</taxon>
        <taxon>Metamonada</taxon>
        <taxon>Parabasalia</taxon>
        <taxon>Tritrichomonadida</taxon>
        <taxon>Tritrichomonadidae</taxon>
        <taxon>Tritrichomonas</taxon>
    </lineage>
</organism>
<dbReference type="Proteomes" id="UP001470230">
    <property type="component" value="Unassembled WGS sequence"/>
</dbReference>
<protein>
    <recommendedName>
        <fullName evidence="3">Late endosomal/lysosomal adaptor and MAPK and MTOR activator 5</fullName>
    </recommendedName>
</protein>